<accession>A0A3P7P084</accession>
<name>A0A3P7P084_DIBLA</name>
<evidence type="ECO:0000313" key="1">
    <source>
        <dbReference type="EMBL" id="VDN11266.1"/>
    </source>
</evidence>
<dbReference type="EMBL" id="UYRU01051092">
    <property type="protein sequence ID" value="VDN11266.1"/>
    <property type="molecule type" value="Genomic_DNA"/>
</dbReference>
<reference evidence="1 2" key="1">
    <citation type="submission" date="2018-11" db="EMBL/GenBank/DDBJ databases">
        <authorList>
            <consortium name="Pathogen Informatics"/>
        </authorList>
    </citation>
    <scope>NUCLEOTIDE SEQUENCE [LARGE SCALE GENOMIC DNA]</scope>
</reference>
<protein>
    <recommendedName>
        <fullName evidence="3">C2 domain-containing protein</fullName>
    </recommendedName>
</protein>
<gene>
    <name evidence="1" type="ORF">DILT_LOCUS7097</name>
</gene>
<dbReference type="InterPro" id="IPR039360">
    <property type="entry name" value="Ras_GTPase"/>
</dbReference>
<dbReference type="PANTHER" id="PTHR10194">
    <property type="entry name" value="RAS GTPASE-ACTIVATING PROTEINS"/>
    <property type="match status" value="1"/>
</dbReference>
<dbReference type="AlphaFoldDB" id="A0A3P7P084"/>
<organism evidence="1 2">
    <name type="scientific">Dibothriocephalus latus</name>
    <name type="common">Fish tapeworm</name>
    <name type="synonym">Diphyllobothrium latum</name>
    <dbReference type="NCBI Taxonomy" id="60516"/>
    <lineage>
        <taxon>Eukaryota</taxon>
        <taxon>Metazoa</taxon>
        <taxon>Spiralia</taxon>
        <taxon>Lophotrochozoa</taxon>
        <taxon>Platyhelminthes</taxon>
        <taxon>Cestoda</taxon>
        <taxon>Eucestoda</taxon>
        <taxon>Diphyllobothriidea</taxon>
        <taxon>Diphyllobothriidae</taxon>
        <taxon>Dibothriocephalus</taxon>
    </lineage>
</organism>
<evidence type="ECO:0000313" key="2">
    <source>
        <dbReference type="Proteomes" id="UP000281553"/>
    </source>
</evidence>
<proteinExistence type="predicted"/>
<sequence length="240" mass="27389">MYAEKASSLGRQEKRLFAGKSSTPNLDHHLEASNSGGKFVRMRNRSMTGPLTKQQSTCPFSTGAIRSIHRIYTCQSGVERDYWLNKFRFVTSPDLFSRRRRENSLHLCLQEVKGVPEDQQYFCEIYLDNILHARTTVKTMKEMLVWSEEFDFSLLPDITDVNILLWLVKSTAVSEERTPTSAASFSERSLRRASLARMDDYDSTAHHHLQSGLDTHCISITHSDSWASVLTDASYSSLEP</sequence>
<dbReference type="PANTHER" id="PTHR10194:SF60">
    <property type="entry name" value="RAS GTPASE-ACTIVATING PROTEIN RASKOL"/>
    <property type="match status" value="1"/>
</dbReference>
<feature type="non-terminal residue" evidence="1">
    <location>
        <position position="240"/>
    </location>
</feature>
<evidence type="ECO:0008006" key="3">
    <source>
        <dbReference type="Google" id="ProtNLM"/>
    </source>
</evidence>
<dbReference type="OrthoDB" id="6287410at2759"/>
<keyword evidence="2" id="KW-1185">Reference proteome</keyword>
<dbReference type="Proteomes" id="UP000281553">
    <property type="component" value="Unassembled WGS sequence"/>
</dbReference>